<dbReference type="Pfam" id="PF01627">
    <property type="entry name" value="Hpt"/>
    <property type="match status" value="1"/>
</dbReference>
<dbReference type="AlphaFoldDB" id="W1S0R0"/>
<evidence type="ECO:0000313" key="4">
    <source>
        <dbReference type="EMBL" id="ETI60673.1"/>
    </source>
</evidence>
<dbReference type="GO" id="GO:0004672">
    <property type="term" value="F:protein kinase activity"/>
    <property type="evidence" value="ECO:0007669"/>
    <property type="project" value="UniProtKB-ARBA"/>
</dbReference>
<dbReference type="PROSITE" id="PS50894">
    <property type="entry name" value="HPT"/>
    <property type="match status" value="1"/>
</dbReference>
<keyword evidence="1" id="KW-0902">Two-component regulatory system</keyword>
<dbReference type="EMBL" id="AYOZ01000012">
    <property type="protein sequence ID" value="ETI60673.1"/>
    <property type="molecule type" value="Genomic_DNA"/>
</dbReference>
<feature type="modified residue" description="Phosphohistidine" evidence="2">
    <location>
        <position position="58"/>
    </location>
</feature>
<reference evidence="4 5" key="1">
    <citation type="journal article" date="2014" name="Genome Announc.">
        <title>Draft Genome Sequence of Marinomonas sp. Strain D104, a Polycyclic Aromatic Hydrocarbon-Degrading Bacterium from the Deep-Sea Sediment of the Arctic Ocean.</title>
        <authorList>
            <person name="Dong C."/>
            <person name="Bai X."/>
            <person name="Lai Q."/>
            <person name="Xie Y."/>
            <person name="Chen X."/>
            <person name="Shao Z."/>
        </authorList>
    </citation>
    <scope>NUCLEOTIDE SEQUENCE [LARGE SCALE GENOMIC DNA]</scope>
    <source>
        <strain evidence="4 5">D104</strain>
    </source>
</reference>
<dbReference type="SUPFAM" id="SSF47226">
    <property type="entry name" value="Histidine-containing phosphotransfer domain, HPT domain"/>
    <property type="match status" value="1"/>
</dbReference>
<gene>
    <name evidence="4" type="ORF">D104_08115</name>
</gene>
<accession>W1S0R0</accession>
<dbReference type="InterPro" id="IPR036641">
    <property type="entry name" value="HPT_dom_sf"/>
</dbReference>
<evidence type="ECO:0000256" key="1">
    <source>
        <dbReference type="ARBA" id="ARBA00023012"/>
    </source>
</evidence>
<evidence type="ECO:0000256" key="2">
    <source>
        <dbReference type="PROSITE-ProRule" id="PRU00110"/>
    </source>
</evidence>
<dbReference type="eggNOG" id="COG2198">
    <property type="taxonomic scope" value="Bacteria"/>
</dbReference>
<dbReference type="InterPro" id="IPR008207">
    <property type="entry name" value="Sig_transdc_His_kin_Hpt_dom"/>
</dbReference>
<proteinExistence type="predicted"/>
<evidence type="ECO:0000259" key="3">
    <source>
        <dbReference type="PROSITE" id="PS50894"/>
    </source>
</evidence>
<evidence type="ECO:0000313" key="5">
    <source>
        <dbReference type="Proteomes" id="UP000018857"/>
    </source>
</evidence>
<dbReference type="STRING" id="1208321.D104_08115"/>
<dbReference type="Proteomes" id="UP000018857">
    <property type="component" value="Unassembled WGS sequence"/>
</dbReference>
<dbReference type="GO" id="GO:0000160">
    <property type="term" value="P:phosphorelay signal transduction system"/>
    <property type="evidence" value="ECO:0007669"/>
    <property type="project" value="UniProtKB-KW"/>
</dbReference>
<dbReference type="RefSeq" id="WP_024023764.1">
    <property type="nucleotide sequence ID" value="NZ_AYOZ01000012.1"/>
</dbReference>
<dbReference type="OrthoDB" id="6106485at2"/>
<protein>
    <recommendedName>
        <fullName evidence="3">HPt domain-containing protein</fullName>
    </recommendedName>
</protein>
<name>W1S0R0_9GAMM</name>
<dbReference type="Gene3D" id="1.20.120.160">
    <property type="entry name" value="HPT domain"/>
    <property type="match status" value="1"/>
</dbReference>
<comment type="caution">
    <text evidence="4">The sequence shown here is derived from an EMBL/GenBank/DDBJ whole genome shotgun (WGS) entry which is preliminary data.</text>
</comment>
<dbReference type="PATRIC" id="fig|1208321.3.peg.1606"/>
<keyword evidence="2" id="KW-0597">Phosphoprotein</keyword>
<sequence length="115" mass="13177">MFEVKVFDNTDYESRLACNHDLMVLVAGEFIKEASGLLETLKAYMTNQDWQNVALVVHRLKGAGLEVSGHRFCRLIDEVEVLVERHKIDALPKHLTVLLDEFETLVLALNQEILR</sequence>
<feature type="domain" description="HPt" evidence="3">
    <location>
        <begin position="19"/>
        <end position="112"/>
    </location>
</feature>
<organism evidence="4 5">
    <name type="scientific">Marinomonas profundimaris</name>
    <dbReference type="NCBI Taxonomy" id="1208321"/>
    <lineage>
        <taxon>Bacteria</taxon>
        <taxon>Pseudomonadati</taxon>
        <taxon>Pseudomonadota</taxon>
        <taxon>Gammaproteobacteria</taxon>
        <taxon>Oceanospirillales</taxon>
        <taxon>Oceanospirillaceae</taxon>
        <taxon>Marinomonas</taxon>
    </lineage>
</organism>
<keyword evidence="5" id="KW-1185">Reference proteome</keyword>